<proteinExistence type="predicted"/>
<sequence length="134" mass="14652">MSRSAEFAPPTQLTCRVWCRPAPALRAHHDQLLRVERDTDAMLDLFELAVTWAELEYPAETTIAPSDWVGFAELHRWQNPQRVLRIFSLATDVALSGPALRKRVGTPAAGLGLAAGSGLCPALLSPPQRRAAGR</sequence>
<evidence type="ECO:0000313" key="1">
    <source>
        <dbReference type="EMBL" id="NMH97176.1"/>
    </source>
</evidence>
<comment type="caution">
    <text evidence="1">The sequence shown here is derived from an EMBL/GenBank/DDBJ whole genome shotgun (WGS) entry which is preliminary data.</text>
</comment>
<dbReference type="RefSeq" id="WP_169380601.1">
    <property type="nucleotide sequence ID" value="NZ_JAAXLA010000010.1"/>
</dbReference>
<organism evidence="1 2">
    <name type="scientific">Pseudonocardia acidicola</name>
    <dbReference type="NCBI Taxonomy" id="2724939"/>
    <lineage>
        <taxon>Bacteria</taxon>
        <taxon>Bacillati</taxon>
        <taxon>Actinomycetota</taxon>
        <taxon>Actinomycetes</taxon>
        <taxon>Pseudonocardiales</taxon>
        <taxon>Pseudonocardiaceae</taxon>
        <taxon>Pseudonocardia</taxon>
    </lineage>
</organism>
<protein>
    <submittedName>
        <fullName evidence="1">Uncharacterized protein</fullName>
    </submittedName>
</protein>
<gene>
    <name evidence="1" type="ORF">HF526_07585</name>
</gene>
<dbReference type="Proteomes" id="UP000820669">
    <property type="component" value="Unassembled WGS sequence"/>
</dbReference>
<dbReference type="EMBL" id="JAAXLA010000010">
    <property type="protein sequence ID" value="NMH97176.1"/>
    <property type="molecule type" value="Genomic_DNA"/>
</dbReference>
<accession>A0ABX1S6J1</accession>
<evidence type="ECO:0000313" key="2">
    <source>
        <dbReference type="Proteomes" id="UP000820669"/>
    </source>
</evidence>
<name>A0ABX1S6J1_9PSEU</name>
<reference evidence="1 2" key="1">
    <citation type="submission" date="2020-04" db="EMBL/GenBank/DDBJ databases">
        <authorList>
            <person name="Klaysubun C."/>
            <person name="Duangmal K."/>
            <person name="Lipun K."/>
        </authorList>
    </citation>
    <scope>NUCLEOTIDE SEQUENCE [LARGE SCALE GENOMIC DNA]</scope>
    <source>
        <strain evidence="1 2">K10HN5</strain>
    </source>
</reference>
<keyword evidence="2" id="KW-1185">Reference proteome</keyword>